<gene>
    <name evidence="1" type="ORF">CYMTET_13748</name>
</gene>
<evidence type="ECO:0008006" key="3">
    <source>
        <dbReference type="Google" id="ProtNLM"/>
    </source>
</evidence>
<sequence length="289" mass="30384">MEEVPFVNETTMFVALTANADMVLAPPKASFTGSDSQFTKSTLRHLSRTRELLENHAASTAVVSSLEPFVAGAELRVHFANASIATIFLLSNVTTLNSTLDELARELEVAGNCTDLCAIEMQPGPGNYTGMFVLVDDSNLVLSNVILRYGYSESVGGVIHLMDAASLVLRDCYLDSNTALEGGGALFSESSGSIKIINSLVQNCSATLGGVMYITGASPIEIIGSQLQDNNASRGGLFYMEGTASGPISILGSVFQRNYAMQDGGAGVISGSGDVNITDCLFHGNTAEE</sequence>
<dbReference type="InterPro" id="IPR012334">
    <property type="entry name" value="Pectin_lyas_fold"/>
</dbReference>
<evidence type="ECO:0000313" key="1">
    <source>
        <dbReference type="EMBL" id="KAK3278302.1"/>
    </source>
</evidence>
<evidence type="ECO:0000313" key="2">
    <source>
        <dbReference type="Proteomes" id="UP001190700"/>
    </source>
</evidence>
<accession>A0AAE0GHR0</accession>
<keyword evidence="2" id="KW-1185">Reference proteome</keyword>
<dbReference type="PANTHER" id="PTHR11319:SF35">
    <property type="entry name" value="OUTER MEMBRANE PROTEIN PMPC-RELATED"/>
    <property type="match status" value="1"/>
</dbReference>
<dbReference type="Gene3D" id="2.160.20.10">
    <property type="entry name" value="Single-stranded right-handed beta-helix, Pectin lyase-like"/>
    <property type="match status" value="1"/>
</dbReference>
<name>A0AAE0GHR0_9CHLO</name>
<organism evidence="1 2">
    <name type="scientific">Cymbomonas tetramitiformis</name>
    <dbReference type="NCBI Taxonomy" id="36881"/>
    <lineage>
        <taxon>Eukaryota</taxon>
        <taxon>Viridiplantae</taxon>
        <taxon>Chlorophyta</taxon>
        <taxon>Pyramimonadophyceae</taxon>
        <taxon>Pyramimonadales</taxon>
        <taxon>Pyramimonadaceae</taxon>
        <taxon>Cymbomonas</taxon>
    </lineage>
</organism>
<reference evidence="1 2" key="1">
    <citation type="journal article" date="2015" name="Genome Biol. Evol.">
        <title>Comparative Genomics of a Bacterivorous Green Alga Reveals Evolutionary Causalities and Consequences of Phago-Mixotrophic Mode of Nutrition.</title>
        <authorList>
            <person name="Burns J.A."/>
            <person name="Paasch A."/>
            <person name="Narechania A."/>
            <person name="Kim E."/>
        </authorList>
    </citation>
    <scope>NUCLEOTIDE SEQUENCE [LARGE SCALE GENOMIC DNA]</scope>
    <source>
        <strain evidence="1 2">PLY_AMNH</strain>
    </source>
</reference>
<dbReference type="AlphaFoldDB" id="A0AAE0GHR0"/>
<dbReference type="SUPFAM" id="SSF51126">
    <property type="entry name" value="Pectin lyase-like"/>
    <property type="match status" value="1"/>
</dbReference>
<protein>
    <recommendedName>
        <fullName evidence="3">Right handed beta helix domain-containing protein</fullName>
    </recommendedName>
</protein>
<feature type="non-terminal residue" evidence="1">
    <location>
        <position position="289"/>
    </location>
</feature>
<comment type="caution">
    <text evidence="1">The sequence shown here is derived from an EMBL/GenBank/DDBJ whole genome shotgun (WGS) entry which is preliminary data.</text>
</comment>
<dbReference type="PANTHER" id="PTHR11319">
    <property type="entry name" value="G PROTEIN-COUPLED RECEPTOR-RELATED"/>
    <property type="match status" value="1"/>
</dbReference>
<proteinExistence type="predicted"/>
<dbReference type="EMBL" id="LGRX02005528">
    <property type="protein sequence ID" value="KAK3278302.1"/>
    <property type="molecule type" value="Genomic_DNA"/>
</dbReference>
<dbReference type="InterPro" id="IPR011050">
    <property type="entry name" value="Pectin_lyase_fold/virulence"/>
</dbReference>
<dbReference type="Proteomes" id="UP001190700">
    <property type="component" value="Unassembled WGS sequence"/>
</dbReference>